<evidence type="ECO:0000259" key="11">
    <source>
        <dbReference type="PROSITE" id="PS51194"/>
    </source>
</evidence>
<feature type="compositionally biased region" description="Acidic residues" evidence="9">
    <location>
        <begin position="21"/>
        <end position="33"/>
    </location>
</feature>
<dbReference type="InterPro" id="IPR025696">
    <property type="entry name" value="Beta-barrel_MTR4"/>
</dbReference>
<keyword evidence="4" id="KW-0547">Nucleotide-binding</keyword>
<keyword evidence="13" id="KW-1185">Reference proteome</keyword>
<dbReference type="Pfam" id="PF13234">
    <property type="entry name" value="MTR4_beta-barrel"/>
    <property type="match status" value="1"/>
</dbReference>
<accession>A0A1X2HW56</accession>
<dbReference type="AlphaFoldDB" id="A0A1X2HW56"/>
<dbReference type="InterPro" id="IPR001650">
    <property type="entry name" value="Helicase_C-like"/>
</dbReference>
<evidence type="ECO:0000256" key="4">
    <source>
        <dbReference type="ARBA" id="ARBA00022741"/>
    </source>
</evidence>
<dbReference type="InterPro" id="IPR014001">
    <property type="entry name" value="Helicase_ATP-bd"/>
</dbReference>
<dbReference type="PROSITE" id="PS51194">
    <property type="entry name" value="HELICASE_CTER"/>
    <property type="match status" value="1"/>
</dbReference>
<protein>
    <submittedName>
        <fullName evidence="12">rRNA-processing arch domain-domain-containing protein</fullName>
    </submittedName>
</protein>
<dbReference type="GO" id="GO:0000460">
    <property type="term" value="P:maturation of 5.8S rRNA"/>
    <property type="evidence" value="ECO:0007669"/>
    <property type="project" value="TreeGrafter"/>
</dbReference>
<dbReference type="InterPro" id="IPR027417">
    <property type="entry name" value="P-loop_NTPase"/>
</dbReference>
<dbReference type="GO" id="GO:0006401">
    <property type="term" value="P:RNA catabolic process"/>
    <property type="evidence" value="ECO:0007669"/>
    <property type="project" value="InterPro"/>
</dbReference>
<dbReference type="Proteomes" id="UP000242180">
    <property type="component" value="Unassembled WGS sequence"/>
</dbReference>
<dbReference type="GO" id="GO:0005524">
    <property type="term" value="F:ATP binding"/>
    <property type="evidence" value="ECO:0007669"/>
    <property type="project" value="UniProtKB-KW"/>
</dbReference>
<reference evidence="12 13" key="1">
    <citation type="submission" date="2016-07" db="EMBL/GenBank/DDBJ databases">
        <title>Pervasive Adenine N6-methylation of Active Genes in Fungi.</title>
        <authorList>
            <consortium name="DOE Joint Genome Institute"/>
            <person name="Mondo S.J."/>
            <person name="Dannebaum R.O."/>
            <person name="Kuo R.C."/>
            <person name="Labutti K."/>
            <person name="Haridas S."/>
            <person name="Kuo A."/>
            <person name="Salamov A."/>
            <person name="Ahrendt S.R."/>
            <person name="Lipzen A."/>
            <person name="Sullivan W."/>
            <person name="Andreopoulos W.B."/>
            <person name="Clum A."/>
            <person name="Lindquist E."/>
            <person name="Daum C."/>
            <person name="Ramamoorthy G.K."/>
            <person name="Gryganskyi A."/>
            <person name="Culley D."/>
            <person name="Magnuson J.K."/>
            <person name="James T.Y."/>
            <person name="O'Malley M.A."/>
            <person name="Stajich J.E."/>
            <person name="Spatafora J.W."/>
            <person name="Visel A."/>
            <person name="Grigoriev I.V."/>
        </authorList>
    </citation>
    <scope>NUCLEOTIDE SEQUENCE [LARGE SCALE GENOMIC DNA]</scope>
    <source>
        <strain evidence="12 13">NRRL 2496</strain>
    </source>
</reference>
<evidence type="ECO:0000256" key="3">
    <source>
        <dbReference type="ARBA" id="ARBA00022552"/>
    </source>
</evidence>
<evidence type="ECO:0000256" key="5">
    <source>
        <dbReference type="ARBA" id="ARBA00022801"/>
    </source>
</evidence>
<dbReference type="OMA" id="IMLKNYN"/>
<dbReference type="InterPro" id="IPR011545">
    <property type="entry name" value="DEAD/DEAH_box_helicase_dom"/>
</dbReference>
<dbReference type="OrthoDB" id="64767at2759"/>
<sequence>MFDEDNIDQFFDVLQGRADAEDEFDDIPDTVDSTDDHVTQKRSADHVDEANDEELAAEVKRVRTDQAEQQHQPAPLVADSFEQETSREVANIAGLQGAPDMEGEQITLSHQVRHQVAVPANYDYVPISKHVPPEKPAREYSFTLDPFQRVAVSSIERNESVLVSAHTSAGKTVVAEYAIAQCLQRRQRIIYTSPIKALSNQKYREFTEEFGDVGLMTGDITINPDASCLVMTTEILRSMLYRGSAIMREVAWVVFDEIHYMRDSERGVVWEESIIMLPHAVRYVFLSATIPNAMQFAEWICKIHEQPCHIVYTDFRPTPLQHYIFPAGSEGIHLVVDEKSRFREESFQRAIATISQKQGDDSASGNARGKKKGHTFKGGNKNEGPSDILRIIRMIMHKNYHPVIVFSFSKRECESNAFQLSKLDFNDDNEHSLVEQVFHNAISTLSEDDRQLPQITQILPLLKRGIGVHHGGLLPILKEVIEVLFQEGLLKVLFATETFSIGLNMPAKTVVFTSVRKFDGKTMRWVSSGEYIQMSGRAGRRGLDERGVVIMMIDEKMEPAAAKGMVKGQSDPMNSAFHLSYNMVLNLLRVEGVSPEYMLERCFYTFQKDANIPEFQRQLSELQAQRDSVVVPREEEIREYYELRKVIDGYTRDAQDVINHPTYCLPFMQPGRLVRIKYNGMDFDWAIVLGFKAVQQYRGKNTTTAETDDYILDVLLQCASDSNISKDATGQIVGLNPVKDGDPGQLITLPTKLNTINGISHIRVNLPQDIKAEARKVLLRSLKSVKERFGDNIPLLDPIKNMGIKDPGFQALIKNISILEDKLVSLPLSNAPELPDLYNAYAQKMELIDKVKDMKRKITDAQSIVQLQELTCRKRVLRKLQFTTAADVVELKGRVACEISTGDELLLTEMIFQNVFQDLSVQQCVALLSCFVFDEQEKESGKSKMQEELQGPLRILQENARKICKVSNECRMTLDETEYLKKFNPGLMDVVWAWCEGAKFHEIMKMTSVFEGSIIRVFRRLEELLRQMFAAARTIGSHELEEKFVKGIDLIHRDIIFAASLYL</sequence>
<dbReference type="FunCoup" id="A0A1X2HW56">
    <property type="interactions" value="994"/>
</dbReference>
<dbReference type="InterPro" id="IPR048392">
    <property type="entry name" value="MTR4-like_stalk"/>
</dbReference>
<dbReference type="CDD" id="cd18795">
    <property type="entry name" value="SF2_C_Ski2"/>
    <property type="match status" value="1"/>
</dbReference>
<dbReference type="InterPro" id="IPR016438">
    <property type="entry name" value="SKI2-like"/>
</dbReference>
<dbReference type="SMART" id="SM00490">
    <property type="entry name" value="HELICc"/>
    <property type="match status" value="1"/>
</dbReference>
<dbReference type="GO" id="GO:0003723">
    <property type="term" value="F:RNA binding"/>
    <property type="evidence" value="ECO:0007669"/>
    <property type="project" value="InterPro"/>
</dbReference>
<dbReference type="InterPro" id="IPR050699">
    <property type="entry name" value="RNA-DNA_Helicase"/>
</dbReference>
<dbReference type="GO" id="GO:0016787">
    <property type="term" value="F:hydrolase activity"/>
    <property type="evidence" value="ECO:0007669"/>
    <property type="project" value="UniProtKB-KW"/>
</dbReference>
<dbReference type="SUPFAM" id="SSF52540">
    <property type="entry name" value="P-loop containing nucleoside triphosphate hydrolases"/>
    <property type="match status" value="1"/>
</dbReference>
<dbReference type="GO" id="GO:0005634">
    <property type="term" value="C:nucleus"/>
    <property type="evidence" value="ECO:0007669"/>
    <property type="project" value="UniProtKB-SubCell"/>
</dbReference>
<feature type="domain" description="Helicase C-terminal" evidence="11">
    <location>
        <begin position="419"/>
        <end position="591"/>
    </location>
</feature>
<dbReference type="EMBL" id="MCGN01000001">
    <property type="protein sequence ID" value="ORZ03845.1"/>
    <property type="molecule type" value="Genomic_DNA"/>
</dbReference>
<organism evidence="12 13">
    <name type="scientific">Syncephalastrum racemosum</name>
    <name type="common">Filamentous fungus</name>
    <dbReference type="NCBI Taxonomy" id="13706"/>
    <lineage>
        <taxon>Eukaryota</taxon>
        <taxon>Fungi</taxon>
        <taxon>Fungi incertae sedis</taxon>
        <taxon>Mucoromycota</taxon>
        <taxon>Mucoromycotina</taxon>
        <taxon>Mucoromycetes</taxon>
        <taxon>Mucorales</taxon>
        <taxon>Syncephalastraceae</taxon>
        <taxon>Syncephalastrum</taxon>
    </lineage>
</organism>
<evidence type="ECO:0000256" key="2">
    <source>
        <dbReference type="ARBA" id="ARBA00010140"/>
    </source>
</evidence>
<evidence type="ECO:0000256" key="6">
    <source>
        <dbReference type="ARBA" id="ARBA00022806"/>
    </source>
</evidence>
<feature type="compositionally biased region" description="Basic and acidic residues" evidence="9">
    <location>
        <begin position="34"/>
        <end position="44"/>
    </location>
</feature>
<evidence type="ECO:0000256" key="7">
    <source>
        <dbReference type="ARBA" id="ARBA00022840"/>
    </source>
</evidence>
<feature type="region of interest" description="Disordered" evidence="9">
    <location>
        <begin position="21"/>
        <end position="44"/>
    </location>
</feature>
<evidence type="ECO:0000313" key="13">
    <source>
        <dbReference type="Proteomes" id="UP000242180"/>
    </source>
</evidence>
<dbReference type="FunFam" id="1.10.3380.30:FF:000002">
    <property type="entry name" value="superkiller viralicidic activity 2-like 2"/>
    <property type="match status" value="1"/>
</dbReference>
<dbReference type="PANTHER" id="PTHR12131:SF7">
    <property type="entry name" value="EXOSOME RNA HELICASE MTR4"/>
    <property type="match status" value="1"/>
</dbReference>
<dbReference type="SMART" id="SM00487">
    <property type="entry name" value="DEXDc"/>
    <property type="match status" value="1"/>
</dbReference>
<keyword evidence="5" id="KW-0378">Hydrolase</keyword>
<dbReference type="GO" id="GO:0003724">
    <property type="term" value="F:RNA helicase activity"/>
    <property type="evidence" value="ECO:0007669"/>
    <property type="project" value="InterPro"/>
</dbReference>
<comment type="caution">
    <text evidence="12">The sequence shown here is derived from an EMBL/GenBank/DDBJ whole genome shotgun (WGS) entry which is preliminary data.</text>
</comment>
<dbReference type="Pfam" id="PF21408">
    <property type="entry name" value="MTR4-like_stalk"/>
    <property type="match status" value="1"/>
</dbReference>
<evidence type="ECO:0000313" key="12">
    <source>
        <dbReference type="EMBL" id="ORZ03845.1"/>
    </source>
</evidence>
<dbReference type="Pfam" id="PF08148">
    <property type="entry name" value="DSHCT"/>
    <property type="match status" value="1"/>
</dbReference>
<feature type="domain" description="Helicase ATP-binding" evidence="10">
    <location>
        <begin position="152"/>
        <end position="308"/>
    </location>
</feature>
<dbReference type="SMART" id="SM01142">
    <property type="entry name" value="DSHCT"/>
    <property type="match status" value="1"/>
</dbReference>
<dbReference type="Gene3D" id="2.40.30.300">
    <property type="match status" value="1"/>
</dbReference>
<dbReference type="InParanoid" id="A0A1X2HW56"/>
<keyword evidence="6" id="KW-0347">Helicase</keyword>
<keyword evidence="3" id="KW-0698">rRNA processing</keyword>
<dbReference type="PANTHER" id="PTHR12131">
    <property type="entry name" value="ATP-DEPENDENT RNA AND DNA HELICASE"/>
    <property type="match status" value="1"/>
</dbReference>
<comment type="similarity">
    <text evidence="2">Belongs to the helicase family. SKI2 subfamily.</text>
</comment>
<proteinExistence type="inferred from homology"/>
<dbReference type="Pfam" id="PF00270">
    <property type="entry name" value="DEAD"/>
    <property type="match status" value="1"/>
</dbReference>
<keyword evidence="8" id="KW-0539">Nucleus</keyword>
<dbReference type="Pfam" id="PF00271">
    <property type="entry name" value="Helicase_C"/>
    <property type="match status" value="1"/>
</dbReference>
<dbReference type="Gene3D" id="1.10.3380.30">
    <property type="match status" value="1"/>
</dbReference>
<feature type="compositionally biased region" description="Polar residues" evidence="9">
    <location>
        <begin position="354"/>
        <end position="365"/>
    </location>
</feature>
<dbReference type="STRING" id="13706.A0A1X2HW56"/>
<gene>
    <name evidence="12" type="ORF">BCR43DRAFT_65121</name>
</gene>
<evidence type="ECO:0000256" key="9">
    <source>
        <dbReference type="SAM" id="MobiDB-lite"/>
    </source>
</evidence>
<dbReference type="FunFam" id="3.40.50.300:FF:000083">
    <property type="entry name" value="ATP-dependent RNA helicase DOB1"/>
    <property type="match status" value="1"/>
</dbReference>
<dbReference type="Gene3D" id="3.40.50.300">
    <property type="entry name" value="P-loop containing nucleotide triphosphate hydrolases"/>
    <property type="match status" value="2"/>
</dbReference>
<dbReference type="InterPro" id="IPR012961">
    <property type="entry name" value="Ski2/MTR4_C"/>
</dbReference>
<dbReference type="PIRSF" id="PIRSF005198">
    <property type="entry name" value="Antiviral_helicase_SKI2"/>
    <property type="match status" value="1"/>
</dbReference>
<dbReference type="FunFam" id="3.40.50.300:FF:000141">
    <property type="entry name" value="ATP-dependent RNA helicase DOB1"/>
    <property type="match status" value="1"/>
</dbReference>
<comment type="subcellular location">
    <subcellularLocation>
        <location evidence="1">Nucleus</location>
    </subcellularLocation>
</comment>
<evidence type="ECO:0000256" key="1">
    <source>
        <dbReference type="ARBA" id="ARBA00004123"/>
    </source>
</evidence>
<dbReference type="PROSITE" id="PS51192">
    <property type="entry name" value="HELICASE_ATP_BIND_1"/>
    <property type="match status" value="1"/>
</dbReference>
<name>A0A1X2HW56_SYNRA</name>
<evidence type="ECO:0000259" key="10">
    <source>
        <dbReference type="PROSITE" id="PS51192"/>
    </source>
</evidence>
<evidence type="ECO:0000256" key="8">
    <source>
        <dbReference type="ARBA" id="ARBA00023242"/>
    </source>
</evidence>
<dbReference type="FunFam" id="2.40.30.300:FF:000001">
    <property type="entry name" value="Mtr4 exosome RNA helicase"/>
    <property type="match status" value="1"/>
</dbReference>
<keyword evidence="7" id="KW-0067">ATP-binding</keyword>
<feature type="region of interest" description="Disordered" evidence="9">
    <location>
        <begin position="354"/>
        <end position="382"/>
    </location>
</feature>
<dbReference type="CDD" id="cd18024">
    <property type="entry name" value="DEXHc_Mtr4-like"/>
    <property type="match status" value="1"/>
</dbReference>